<dbReference type="PANTHER" id="PTHR24148">
    <property type="entry name" value="ANKYRIN REPEAT DOMAIN-CONTAINING PROTEIN 39 HOMOLOG-RELATED"/>
    <property type="match status" value="1"/>
</dbReference>
<dbReference type="PANTHER" id="PTHR24148:SF73">
    <property type="entry name" value="HET DOMAIN PROTEIN (AFU_ORTHOLOGUE AFUA_8G01020)"/>
    <property type="match status" value="1"/>
</dbReference>
<name>A0A6A6DT13_9PEZI</name>
<feature type="domain" description="Heterokaryon incompatibility" evidence="1">
    <location>
        <begin position="6"/>
        <end position="106"/>
    </location>
</feature>
<protein>
    <submittedName>
        <fullName evidence="2">HET-domain-containing protein</fullName>
    </submittedName>
</protein>
<dbReference type="Pfam" id="PF06985">
    <property type="entry name" value="HET"/>
    <property type="match status" value="1"/>
</dbReference>
<organism evidence="2 3">
    <name type="scientific">Zopfia rhizophila CBS 207.26</name>
    <dbReference type="NCBI Taxonomy" id="1314779"/>
    <lineage>
        <taxon>Eukaryota</taxon>
        <taxon>Fungi</taxon>
        <taxon>Dikarya</taxon>
        <taxon>Ascomycota</taxon>
        <taxon>Pezizomycotina</taxon>
        <taxon>Dothideomycetes</taxon>
        <taxon>Dothideomycetes incertae sedis</taxon>
        <taxon>Zopfiaceae</taxon>
        <taxon>Zopfia</taxon>
    </lineage>
</organism>
<dbReference type="OrthoDB" id="3553147at2759"/>
<keyword evidence="3" id="KW-1185">Reference proteome</keyword>
<evidence type="ECO:0000259" key="1">
    <source>
        <dbReference type="Pfam" id="PF06985"/>
    </source>
</evidence>
<proteinExistence type="predicted"/>
<dbReference type="Proteomes" id="UP000800200">
    <property type="component" value="Unassembled WGS sequence"/>
</dbReference>
<dbReference type="InterPro" id="IPR052895">
    <property type="entry name" value="HetReg/Transcr_Mod"/>
</dbReference>
<sequence length="109" mass="12624">LGNSRRWIDTLCINQNDPEERTSQVELMGAIYSAAKRVVIWLGEEDTASQKAIDTMIELSKSLVKLLGGHYGAVFRHDKHPYKDEARAINEFFDRPWFKRVWAFQEAVL</sequence>
<dbReference type="AlphaFoldDB" id="A0A6A6DT13"/>
<feature type="non-terminal residue" evidence="2">
    <location>
        <position position="109"/>
    </location>
</feature>
<accession>A0A6A6DT13</accession>
<evidence type="ECO:0000313" key="2">
    <source>
        <dbReference type="EMBL" id="KAF2181338.1"/>
    </source>
</evidence>
<dbReference type="InterPro" id="IPR010730">
    <property type="entry name" value="HET"/>
</dbReference>
<evidence type="ECO:0000313" key="3">
    <source>
        <dbReference type="Proteomes" id="UP000800200"/>
    </source>
</evidence>
<dbReference type="EMBL" id="ML994653">
    <property type="protein sequence ID" value="KAF2181338.1"/>
    <property type="molecule type" value="Genomic_DNA"/>
</dbReference>
<feature type="non-terminal residue" evidence="2">
    <location>
        <position position="1"/>
    </location>
</feature>
<reference evidence="2" key="1">
    <citation type="journal article" date="2020" name="Stud. Mycol.">
        <title>101 Dothideomycetes genomes: a test case for predicting lifestyles and emergence of pathogens.</title>
        <authorList>
            <person name="Haridas S."/>
            <person name="Albert R."/>
            <person name="Binder M."/>
            <person name="Bloem J."/>
            <person name="Labutti K."/>
            <person name="Salamov A."/>
            <person name="Andreopoulos B."/>
            <person name="Baker S."/>
            <person name="Barry K."/>
            <person name="Bills G."/>
            <person name="Bluhm B."/>
            <person name="Cannon C."/>
            <person name="Castanera R."/>
            <person name="Culley D."/>
            <person name="Daum C."/>
            <person name="Ezra D."/>
            <person name="Gonzalez J."/>
            <person name="Henrissat B."/>
            <person name="Kuo A."/>
            <person name="Liang C."/>
            <person name="Lipzen A."/>
            <person name="Lutzoni F."/>
            <person name="Magnuson J."/>
            <person name="Mondo S."/>
            <person name="Nolan M."/>
            <person name="Ohm R."/>
            <person name="Pangilinan J."/>
            <person name="Park H.-J."/>
            <person name="Ramirez L."/>
            <person name="Alfaro M."/>
            <person name="Sun H."/>
            <person name="Tritt A."/>
            <person name="Yoshinaga Y."/>
            <person name="Zwiers L.-H."/>
            <person name="Turgeon B."/>
            <person name="Goodwin S."/>
            <person name="Spatafora J."/>
            <person name="Crous P."/>
            <person name="Grigoriev I."/>
        </authorList>
    </citation>
    <scope>NUCLEOTIDE SEQUENCE</scope>
    <source>
        <strain evidence="2">CBS 207.26</strain>
    </source>
</reference>
<gene>
    <name evidence="2" type="ORF">K469DRAFT_525361</name>
</gene>